<dbReference type="EMBL" id="CABVQD010000031">
    <property type="protein sequence ID" value="VWC27876.1"/>
    <property type="molecule type" value="Genomic_DNA"/>
</dbReference>
<comment type="subcellular location">
    <subcellularLocation>
        <location evidence="1">Cell envelope</location>
    </subcellularLocation>
</comment>
<dbReference type="InterPro" id="IPR058633">
    <property type="entry name" value="EmrA/FarA_HH"/>
</dbReference>
<evidence type="ECO:0000256" key="1">
    <source>
        <dbReference type="ARBA" id="ARBA00004196"/>
    </source>
</evidence>
<evidence type="ECO:0000259" key="4">
    <source>
        <dbReference type="Pfam" id="PF25885"/>
    </source>
</evidence>
<gene>
    <name evidence="5" type="ORF">BPA30113_06109</name>
</gene>
<dbReference type="Gene3D" id="2.40.50.100">
    <property type="match status" value="1"/>
</dbReference>
<reference evidence="5 6" key="1">
    <citation type="submission" date="2019-09" db="EMBL/GenBank/DDBJ databases">
        <authorList>
            <person name="Depoorter E."/>
        </authorList>
    </citation>
    <scope>NUCLEOTIDE SEQUENCE [LARGE SCALE GENOMIC DNA]</scope>
    <source>
        <strain evidence="5">LMG 30113</strain>
    </source>
</reference>
<proteinExistence type="predicted"/>
<dbReference type="InterPro" id="IPR050739">
    <property type="entry name" value="MFP"/>
</dbReference>
<feature type="region of interest" description="Disordered" evidence="2">
    <location>
        <begin position="380"/>
        <end position="400"/>
    </location>
</feature>
<keyword evidence="3" id="KW-0472">Membrane</keyword>
<dbReference type="GO" id="GO:0030313">
    <property type="term" value="C:cell envelope"/>
    <property type="evidence" value="ECO:0007669"/>
    <property type="project" value="UniProtKB-SubCell"/>
</dbReference>
<sequence>MDALSRYYPLTESNMTDTQSNHTPESAARRRRLLAIAGVLAVTAAAWGGWQLLSGDTIRSTDDAYVNGHVVSITPQVAAAVSAVLADNADRVQAGQTLVELDSSDARIALDAAQAELAKTIRKVKGLFASEAQTAALIELRKAELNRASADLTARQRVVDQGAVTAEETRHAGDTVKTARAALDAAVQAHAEALAQIQGTDVDDHPEVRVALERVRAAALALERTTIRSPISGMVAQRTVQLGKRVGMGDKLMAVVSLDQVWVDANFKEVQLAGVCSGQPAVVKADIYGSRVTYHGTVDDIEAGSGSAFALLPPQNATGNWIKVVQRVPVRIRLNPDEVAKHPLRIGMSTEVDIDTSTCVSGKDLKRAATVERTALYADQQKRADEHAATAIGDGRGEQP</sequence>
<dbReference type="GO" id="GO:0055085">
    <property type="term" value="P:transmembrane transport"/>
    <property type="evidence" value="ECO:0007669"/>
    <property type="project" value="InterPro"/>
</dbReference>
<protein>
    <submittedName>
        <fullName evidence="5">Efflux pump membrane protein</fullName>
    </submittedName>
</protein>
<dbReference type="PANTHER" id="PTHR30386:SF19">
    <property type="entry name" value="MULTIDRUG EXPORT PROTEIN EMRA-RELATED"/>
    <property type="match status" value="1"/>
</dbReference>
<evidence type="ECO:0000313" key="6">
    <source>
        <dbReference type="Proteomes" id="UP000494330"/>
    </source>
</evidence>
<feature type="transmembrane region" description="Helical" evidence="3">
    <location>
        <begin position="33"/>
        <end position="53"/>
    </location>
</feature>
<dbReference type="Gene3D" id="2.40.30.170">
    <property type="match status" value="1"/>
</dbReference>
<evidence type="ECO:0000256" key="2">
    <source>
        <dbReference type="SAM" id="MobiDB-lite"/>
    </source>
</evidence>
<evidence type="ECO:0000313" key="5">
    <source>
        <dbReference type="EMBL" id="VWC27876.1"/>
    </source>
</evidence>
<dbReference type="Proteomes" id="UP000494330">
    <property type="component" value="Unassembled WGS sequence"/>
</dbReference>
<feature type="domain" description="Multidrug export protein EmrA/FarA alpha-helical hairpin" evidence="4">
    <location>
        <begin position="105"/>
        <end position="225"/>
    </location>
</feature>
<dbReference type="Pfam" id="PF25885">
    <property type="entry name" value="HH_EMRA"/>
    <property type="match status" value="1"/>
</dbReference>
<evidence type="ECO:0000256" key="3">
    <source>
        <dbReference type="SAM" id="Phobius"/>
    </source>
</evidence>
<keyword evidence="3" id="KW-1133">Transmembrane helix</keyword>
<dbReference type="PANTHER" id="PTHR30386">
    <property type="entry name" value="MEMBRANE FUSION SUBUNIT OF EMRAB-TOLC MULTIDRUG EFFLUX PUMP"/>
    <property type="match status" value="1"/>
</dbReference>
<accession>A0A6P2R820</accession>
<dbReference type="SUPFAM" id="SSF111369">
    <property type="entry name" value="HlyD-like secretion proteins"/>
    <property type="match status" value="2"/>
</dbReference>
<organism evidence="5 6">
    <name type="scientific">Burkholderia paludis</name>
    <dbReference type="NCBI Taxonomy" id="1506587"/>
    <lineage>
        <taxon>Bacteria</taxon>
        <taxon>Pseudomonadati</taxon>
        <taxon>Pseudomonadota</taxon>
        <taxon>Betaproteobacteria</taxon>
        <taxon>Burkholderiales</taxon>
        <taxon>Burkholderiaceae</taxon>
        <taxon>Burkholderia</taxon>
        <taxon>Burkholderia cepacia complex</taxon>
    </lineage>
</organism>
<keyword evidence="6" id="KW-1185">Reference proteome</keyword>
<keyword evidence="3" id="KW-0812">Transmembrane</keyword>
<name>A0A6P2R820_9BURK</name>
<dbReference type="AlphaFoldDB" id="A0A6P2R820"/>